<organism evidence="2 3">
    <name type="scientific">Brotocaccenecus cirricatena</name>
    <dbReference type="NCBI Taxonomy" id="3064195"/>
    <lineage>
        <taxon>Bacteria</taxon>
        <taxon>Bacillati</taxon>
        <taxon>Bacillota</taxon>
        <taxon>Clostridia</taxon>
        <taxon>Eubacteriales</taxon>
        <taxon>Oscillospiraceae</taxon>
        <taxon>Brotocaccenecus</taxon>
    </lineage>
</organism>
<dbReference type="Proteomes" id="UP001199319">
    <property type="component" value="Unassembled WGS sequence"/>
</dbReference>
<evidence type="ECO:0000256" key="1">
    <source>
        <dbReference type="SAM" id="MobiDB-lite"/>
    </source>
</evidence>
<evidence type="ECO:0000313" key="2">
    <source>
        <dbReference type="EMBL" id="MCC2131240.1"/>
    </source>
</evidence>
<evidence type="ECO:0000313" key="3">
    <source>
        <dbReference type="Proteomes" id="UP001199319"/>
    </source>
</evidence>
<feature type="non-terminal residue" evidence="2">
    <location>
        <position position="1"/>
    </location>
</feature>
<name>A0AAE3DG09_9FIRM</name>
<gene>
    <name evidence="2" type="ORF">LKD37_17380</name>
</gene>
<dbReference type="EMBL" id="JAJEPW010000146">
    <property type="protein sequence ID" value="MCC2131240.1"/>
    <property type="molecule type" value="Genomic_DNA"/>
</dbReference>
<sequence length="82" mass="9082">RKNENKSSGRSHAPAGIQPPIKTTRPVPFRLVKPVTGSYQTGGLSQSLISALIMQQFCRNKAVPQPSFLPHEHPHQRRTEAS</sequence>
<dbReference type="AlphaFoldDB" id="A0AAE3DG09"/>
<protein>
    <submittedName>
        <fullName evidence="2">Uncharacterized protein</fullName>
    </submittedName>
</protein>
<keyword evidence="3" id="KW-1185">Reference proteome</keyword>
<reference evidence="2" key="1">
    <citation type="submission" date="2021-10" db="EMBL/GenBank/DDBJ databases">
        <title>Anaerobic single-cell dispensing facilitates the cultivation of human gut bacteria.</title>
        <authorList>
            <person name="Afrizal A."/>
        </authorList>
    </citation>
    <scope>NUCLEOTIDE SEQUENCE</scope>
    <source>
        <strain evidence="2">CLA-AA-H272</strain>
    </source>
</reference>
<feature type="region of interest" description="Disordered" evidence="1">
    <location>
        <begin position="1"/>
        <end position="25"/>
    </location>
</feature>
<accession>A0AAE3DG09</accession>
<dbReference type="RefSeq" id="WP_302930326.1">
    <property type="nucleotide sequence ID" value="NZ_JAJEPW010000146.1"/>
</dbReference>
<comment type="caution">
    <text evidence="2">The sequence shown here is derived from an EMBL/GenBank/DDBJ whole genome shotgun (WGS) entry which is preliminary data.</text>
</comment>
<proteinExistence type="predicted"/>